<feature type="binding site" evidence="1">
    <location>
        <begin position="36"/>
        <end position="40"/>
    </location>
    <ligand>
        <name>substrate</name>
    </ligand>
</feature>
<feature type="binding site" evidence="1">
    <location>
        <position position="236"/>
    </location>
    <ligand>
        <name>substrate</name>
    </ligand>
</feature>
<accession>A0ABN3CSY6</accession>
<dbReference type="Gene3D" id="1.20.58.480">
    <property type="match status" value="1"/>
</dbReference>
<comment type="cofactor">
    <cofactor evidence="1">
        <name>heme</name>
        <dbReference type="ChEBI" id="CHEBI:30413"/>
    </cofactor>
    <text evidence="1">Binds 1 heme group per subunit.</text>
</comment>
<dbReference type="PANTHER" id="PTHR10138:SF0">
    <property type="entry name" value="TRYPTOPHAN 2,3-DIOXYGENASE"/>
    <property type="match status" value="1"/>
</dbReference>
<keyword evidence="3" id="KW-1185">Reference proteome</keyword>
<comment type="catalytic activity">
    <reaction evidence="1">
        <text>L-tryptophan + O2 = N-formyl-L-kynurenine</text>
        <dbReference type="Rhea" id="RHEA:24536"/>
        <dbReference type="ChEBI" id="CHEBI:15379"/>
        <dbReference type="ChEBI" id="CHEBI:57912"/>
        <dbReference type="ChEBI" id="CHEBI:58629"/>
        <dbReference type="EC" id="1.13.11.11"/>
    </reaction>
</comment>
<feature type="binding site" description="axial binding residue" evidence="1">
    <location>
        <position position="222"/>
    </location>
    <ligand>
        <name>heme</name>
        <dbReference type="ChEBI" id="CHEBI:30413"/>
    </ligand>
    <ligandPart>
        <name>Fe</name>
        <dbReference type="ChEBI" id="CHEBI:18248"/>
    </ligandPart>
</feature>
<evidence type="ECO:0000313" key="3">
    <source>
        <dbReference type="Proteomes" id="UP001499843"/>
    </source>
</evidence>
<dbReference type="InterPro" id="IPR037217">
    <property type="entry name" value="Trp/Indoleamine_2_3_dOase-like"/>
</dbReference>
<name>A0ABN3CSY6_9ACTN</name>
<organism evidence="2 3">
    <name type="scientific">Nonomuraea monospora</name>
    <dbReference type="NCBI Taxonomy" id="568818"/>
    <lineage>
        <taxon>Bacteria</taxon>
        <taxon>Bacillati</taxon>
        <taxon>Actinomycetota</taxon>
        <taxon>Actinomycetes</taxon>
        <taxon>Streptosporangiales</taxon>
        <taxon>Streptosporangiaceae</taxon>
        <taxon>Nonomuraea</taxon>
    </lineage>
</organism>
<keyword evidence="1" id="KW-0823">Tryptophan catabolism</keyword>
<proteinExistence type="inferred from homology"/>
<dbReference type="PANTHER" id="PTHR10138">
    <property type="entry name" value="TRYPTOPHAN 2,3-DIOXYGENASE"/>
    <property type="match status" value="1"/>
</dbReference>
<comment type="subunit">
    <text evidence="1">Homotetramer.</text>
</comment>
<keyword evidence="1" id="KW-0408">Iron</keyword>
<comment type="similarity">
    <text evidence="1">Belongs to the tryptophan 2,3-dioxygenase family.</text>
</comment>
<keyword evidence="1" id="KW-0349">Heme</keyword>
<evidence type="ECO:0000313" key="2">
    <source>
        <dbReference type="EMBL" id="GAA2212391.1"/>
    </source>
</evidence>
<feature type="binding site" evidence="1">
    <location>
        <position position="102"/>
    </location>
    <ligand>
        <name>substrate</name>
    </ligand>
</feature>
<dbReference type="EMBL" id="BAAAQX010000026">
    <property type="protein sequence ID" value="GAA2212391.1"/>
    <property type="molecule type" value="Genomic_DNA"/>
</dbReference>
<comment type="caution">
    <text evidence="2">The sequence shown here is derived from an EMBL/GenBank/DDBJ whole genome shotgun (WGS) entry which is preliminary data.</text>
</comment>
<comment type="pathway">
    <text evidence="1">Amino-acid degradation; L-tryptophan degradation via kynurenine pathway; L-kynurenine from L-tryptophan: step 1/2.</text>
</comment>
<keyword evidence="1" id="KW-0560">Oxidoreductase</keyword>
<dbReference type="Proteomes" id="UP001499843">
    <property type="component" value="Unassembled WGS sequence"/>
</dbReference>
<evidence type="ECO:0000256" key="1">
    <source>
        <dbReference type="HAMAP-Rule" id="MF_01972"/>
    </source>
</evidence>
<gene>
    <name evidence="1" type="primary">kynA</name>
    <name evidence="2" type="ORF">GCM10009850_078530</name>
</gene>
<dbReference type="HAMAP" id="MF_01972">
    <property type="entry name" value="T23O"/>
    <property type="match status" value="1"/>
</dbReference>
<dbReference type="SUPFAM" id="SSF140959">
    <property type="entry name" value="Indolic compounds 2,3-dioxygenase-like"/>
    <property type="match status" value="1"/>
</dbReference>
<dbReference type="InterPro" id="IPR004981">
    <property type="entry name" value="Trp_2_3_dOase"/>
</dbReference>
<comment type="function">
    <text evidence="1">Heme-dependent dioxygenase that catalyzes the oxidative cleavage of the L-tryptophan (L-Trp) pyrrole ring and converts L-tryptophan to N-formyl-L-kynurenine. Catalyzes the oxidative cleavage of the indole moiety.</text>
</comment>
<keyword evidence="1" id="KW-0479">Metal-binding</keyword>
<sequence>MHMTEKTDLTYSSYLALDEILGAQRPVSDSHDETLFIVVHQVYELWFKQTLHEMAELQLELAGGFTAHAMRTLHRLLRIMKLAAAQMDVLETMTPAQFSAFRGKLGTSSGFQSAQFREIEAVLGRRDERILLGQPEGDPARDRIAAAMAKPSLYDSLITYLYLRGYEVPKDKLHRDVTEQLEPSEDLQSLLLRVYQDDTGAAQLCERMVDLDESIQEWRYRHLKMVERTIGARPGTAGSSGGGYLRASLAPCFPDLWAIRSAM</sequence>
<comment type="caution">
    <text evidence="1">Lacks conserved residue(s) required for the propagation of feature annotation.</text>
</comment>
<dbReference type="Pfam" id="PF03301">
    <property type="entry name" value="Trp_dioxygenase"/>
    <property type="match status" value="2"/>
</dbReference>
<keyword evidence="1" id="KW-0223">Dioxygenase</keyword>
<protein>
    <recommendedName>
        <fullName evidence="1">Tryptophan 2,3-dioxygenase</fullName>
        <shortName evidence="1">TDO</shortName>
        <ecNumber evidence="1">1.13.11.11</ecNumber>
    </recommendedName>
    <alternativeName>
        <fullName evidence="1">Tryptamin 2,3-dioxygenase</fullName>
    </alternativeName>
    <alternativeName>
        <fullName evidence="1">Tryptophan oxygenase</fullName>
        <shortName evidence="1">TO</shortName>
        <shortName evidence="1">TRPO</shortName>
    </alternativeName>
    <alternativeName>
        <fullName evidence="1">Tryptophan pyrrolase</fullName>
    </alternativeName>
    <alternativeName>
        <fullName evidence="1">Tryptophanase</fullName>
    </alternativeName>
</protein>
<reference evidence="2 3" key="1">
    <citation type="journal article" date="2019" name="Int. J. Syst. Evol. Microbiol.">
        <title>The Global Catalogue of Microorganisms (GCM) 10K type strain sequencing project: providing services to taxonomists for standard genome sequencing and annotation.</title>
        <authorList>
            <consortium name="The Broad Institute Genomics Platform"/>
            <consortium name="The Broad Institute Genome Sequencing Center for Infectious Disease"/>
            <person name="Wu L."/>
            <person name="Ma J."/>
        </authorList>
    </citation>
    <scope>NUCLEOTIDE SEQUENCE [LARGE SCALE GENOMIC DNA]</scope>
    <source>
        <strain evidence="2 3">JCM 16114</strain>
    </source>
</reference>
<dbReference type="EC" id="1.13.11.11" evidence="1"/>